<organism evidence="1 2">
    <name type="scientific">Gordonia paraffinivorans</name>
    <dbReference type="NCBI Taxonomy" id="175628"/>
    <lineage>
        <taxon>Bacteria</taxon>
        <taxon>Bacillati</taxon>
        <taxon>Actinomycetota</taxon>
        <taxon>Actinomycetes</taxon>
        <taxon>Mycobacteriales</taxon>
        <taxon>Gordoniaceae</taxon>
        <taxon>Gordonia</taxon>
    </lineage>
</organism>
<dbReference type="Proteomes" id="UP000360750">
    <property type="component" value="Unassembled WGS sequence"/>
</dbReference>
<proteinExistence type="predicted"/>
<evidence type="ECO:0000313" key="2">
    <source>
        <dbReference type="Proteomes" id="UP000360750"/>
    </source>
</evidence>
<accession>A0ABD7V5X8</accession>
<sequence>MSSIEIDLTEVVTDVILGLAAGSLDAATSQS</sequence>
<comment type="caution">
    <text evidence="1">The sequence shown here is derived from an EMBL/GenBank/DDBJ whole genome shotgun (WGS) entry which is preliminary data.</text>
</comment>
<evidence type="ECO:0000313" key="1">
    <source>
        <dbReference type="EMBL" id="VFA89549.1"/>
    </source>
</evidence>
<dbReference type="AlphaFoldDB" id="A0ABD7V5X8"/>
<protein>
    <submittedName>
        <fullName evidence="1">Uncharacterized protein</fullName>
    </submittedName>
</protein>
<reference evidence="1 2" key="1">
    <citation type="submission" date="2019-02" db="EMBL/GenBank/DDBJ databases">
        <authorList>
            <consortium name="Pathogen Informatics"/>
        </authorList>
    </citation>
    <scope>NUCLEOTIDE SEQUENCE [LARGE SCALE GENOMIC DNA]</scope>
    <source>
        <strain evidence="1 2">3012STDY6756503</strain>
    </source>
</reference>
<gene>
    <name evidence="1" type="ORF">NCTC8139_03115</name>
</gene>
<dbReference type="EMBL" id="CAACYD010000007">
    <property type="protein sequence ID" value="VFA89549.1"/>
    <property type="molecule type" value="Genomic_DNA"/>
</dbReference>
<name>A0ABD7V5X8_9ACTN</name>